<dbReference type="SUPFAM" id="SSF51569">
    <property type="entry name" value="Aldolase"/>
    <property type="match status" value="1"/>
</dbReference>
<evidence type="ECO:0000313" key="13">
    <source>
        <dbReference type="EMBL" id="QFG74538.1"/>
    </source>
</evidence>
<comment type="catalytic activity">
    <reaction evidence="11">
        <text>D-erythrose 4-phosphate + phosphoenolpyruvate + H2O = 7-phospho-2-dehydro-3-deoxy-D-arabino-heptonate + phosphate</text>
        <dbReference type="Rhea" id="RHEA:14717"/>
        <dbReference type="ChEBI" id="CHEBI:15377"/>
        <dbReference type="ChEBI" id="CHEBI:16897"/>
        <dbReference type="ChEBI" id="CHEBI:43474"/>
        <dbReference type="ChEBI" id="CHEBI:58394"/>
        <dbReference type="ChEBI" id="CHEBI:58702"/>
        <dbReference type="EC" id="2.5.1.54"/>
    </reaction>
</comment>
<reference evidence="13" key="1">
    <citation type="journal article" date="2019" name="Philos. Trans. R. Soc. Lond., B, Biol. Sci.">
        <title>Targeted metagenomic recovery of four divergent viruses reveals shared and distinctive characteristics of giant viruses of marine eukaryotes.</title>
        <authorList>
            <person name="Needham D.M."/>
            <person name="Poirier C."/>
            <person name="Hehenberger E."/>
            <person name="Jimenez V."/>
            <person name="Swalwell J.E."/>
            <person name="Santoro A.E."/>
            <person name="Worden A.Z."/>
        </authorList>
    </citation>
    <scope>NUCLEOTIDE SEQUENCE</scope>
    <source>
        <strain evidence="13">MPacV-611</strain>
    </source>
</reference>
<keyword evidence="5" id="KW-0028">Amino-acid biosynthesis</keyword>
<dbReference type="PIRSF" id="PIRSF001361">
    <property type="entry name" value="DAHP_synthase"/>
    <property type="match status" value="1"/>
</dbReference>
<evidence type="ECO:0000256" key="11">
    <source>
        <dbReference type="ARBA" id="ARBA00047508"/>
    </source>
</evidence>
<evidence type="ECO:0000256" key="4">
    <source>
        <dbReference type="ARBA" id="ARBA00012694"/>
    </source>
</evidence>
<keyword evidence="6" id="KW-0808">Transferase</keyword>
<dbReference type="Pfam" id="PF00793">
    <property type="entry name" value="DAHP_synth_1"/>
    <property type="match status" value="1"/>
</dbReference>
<evidence type="ECO:0000256" key="6">
    <source>
        <dbReference type="ARBA" id="ARBA00022679"/>
    </source>
</evidence>
<organism evidence="13">
    <name type="scientific">Megaviridae environmental sample</name>
    <dbReference type="NCBI Taxonomy" id="1737588"/>
    <lineage>
        <taxon>Viruses</taxon>
        <taxon>Varidnaviria</taxon>
        <taxon>Bamfordvirae</taxon>
        <taxon>Nucleocytoviricota</taxon>
        <taxon>Megaviricetes</taxon>
        <taxon>Imitervirales</taxon>
        <taxon>Mimiviridae</taxon>
        <taxon>environmental samples</taxon>
    </lineage>
</organism>
<sequence length="350" mass="39681">MNTNISSFTNLPLPKDIKNIHVCSENIRSFVNKTRESINNILDKKSFKKLVIIGPCSIHDYDSAIEYAKYIKQQREKYKDTLEIVMRTYFSKPRTNIGWKGFVYDPYLDKTNNISAGINLARKLLLEILNLEVPCCMEHVDTIIPQYFDDLLSWGAIGARTSESQIHRELASGISTPIGFKNNTEGNIDSAIQSIKSSRTSHCFIGCLSDGNISMITTKGNFHCHVILRGGRHSPNYYRKNIHETIQKLKANSIVCNIMVDCSHGNSNKQYKNQLIVCKDVCEQMSNNKDIIGIMIESNLIEGNQDINNKPLKYGQSITDSCINLEDSDTLLDMISRTVFTPLKLSDEHF</sequence>
<dbReference type="GO" id="GO:0009073">
    <property type="term" value="P:aromatic amino acid family biosynthetic process"/>
    <property type="evidence" value="ECO:0007669"/>
    <property type="project" value="UniProtKB-KW"/>
</dbReference>
<dbReference type="GO" id="GO:0008652">
    <property type="term" value="P:amino acid biosynthetic process"/>
    <property type="evidence" value="ECO:0007669"/>
    <property type="project" value="UniProtKB-KW"/>
</dbReference>
<comment type="similarity">
    <text evidence="3">Belongs to the class-I DAHP synthase family.</text>
</comment>
<evidence type="ECO:0000256" key="2">
    <source>
        <dbReference type="ARBA" id="ARBA00004688"/>
    </source>
</evidence>
<evidence type="ECO:0000256" key="9">
    <source>
        <dbReference type="ARBA" id="ARBA00031349"/>
    </source>
</evidence>
<proteinExistence type="inferred from homology"/>
<evidence type="ECO:0000259" key="12">
    <source>
        <dbReference type="Pfam" id="PF00793"/>
    </source>
</evidence>
<comment type="pathway">
    <text evidence="2">Metabolic intermediate biosynthesis; chorismate biosynthesis; chorismate from D-erythrose 4-phosphate and phosphoenolpyruvate: step 1/7.</text>
</comment>
<evidence type="ECO:0000256" key="7">
    <source>
        <dbReference type="ARBA" id="ARBA00023141"/>
    </source>
</evidence>
<accession>A0A5J6VKX2</accession>
<dbReference type="InterPro" id="IPR006218">
    <property type="entry name" value="DAHP1/KDSA"/>
</dbReference>
<dbReference type="Gene3D" id="3.20.20.70">
    <property type="entry name" value="Aldolase class I"/>
    <property type="match status" value="1"/>
</dbReference>
<evidence type="ECO:0000256" key="10">
    <source>
        <dbReference type="ARBA" id="ARBA00032193"/>
    </source>
</evidence>
<comment type="function">
    <text evidence="1">Stereospecific condensation of phosphoenolpyruvate (PEP) and D-erythrose-4-phosphate (E4P) giving rise to 3-deoxy-D-arabino-heptulosonate-7-phosphate (DAHP).</text>
</comment>
<protein>
    <recommendedName>
        <fullName evidence="4">3-deoxy-7-phosphoheptulonate synthase</fullName>
        <ecNumber evidence="4">2.5.1.54</ecNumber>
    </recommendedName>
    <alternativeName>
        <fullName evidence="10">3-deoxy-D-arabino-heptulosonate 7-phosphate synthase</fullName>
    </alternativeName>
    <alternativeName>
        <fullName evidence="9">DAHP synthase</fullName>
    </alternativeName>
    <alternativeName>
        <fullName evidence="8">Phospho-2-keto-3-deoxyheptonate aldolase</fullName>
    </alternativeName>
</protein>
<evidence type="ECO:0000256" key="1">
    <source>
        <dbReference type="ARBA" id="ARBA00003726"/>
    </source>
</evidence>
<feature type="domain" description="DAHP synthetase I/KDSA" evidence="12">
    <location>
        <begin position="48"/>
        <end position="331"/>
    </location>
</feature>
<dbReference type="InterPro" id="IPR013785">
    <property type="entry name" value="Aldolase_TIM"/>
</dbReference>
<dbReference type="NCBIfam" id="NF009395">
    <property type="entry name" value="PRK12755.1"/>
    <property type="match status" value="1"/>
</dbReference>
<dbReference type="PANTHER" id="PTHR21225">
    <property type="entry name" value="PHOSPHO-2-DEHYDRO-3-DEOXYHEPTONATE ALDOLASE DAHP SYNTHETASE"/>
    <property type="match status" value="1"/>
</dbReference>
<dbReference type="NCBIfam" id="TIGR00034">
    <property type="entry name" value="aroFGH"/>
    <property type="match status" value="1"/>
</dbReference>
<dbReference type="InterPro" id="IPR006219">
    <property type="entry name" value="DAHP_synth_1"/>
</dbReference>
<keyword evidence="7" id="KW-0057">Aromatic amino acid biosynthesis</keyword>
<evidence type="ECO:0000256" key="8">
    <source>
        <dbReference type="ARBA" id="ARBA00031111"/>
    </source>
</evidence>
<dbReference type="EC" id="2.5.1.54" evidence="4"/>
<evidence type="ECO:0000256" key="5">
    <source>
        <dbReference type="ARBA" id="ARBA00022605"/>
    </source>
</evidence>
<dbReference type="EMBL" id="MN448289">
    <property type="protein sequence ID" value="QFG74538.1"/>
    <property type="molecule type" value="Genomic_DNA"/>
</dbReference>
<name>A0A5J6VKX2_9VIRU</name>
<dbReference type="PANTHER" id="PTHR21225:SF12">
    <property type="entry name" value="PHOSPHO-2-DEHYDRO-3-DEOXYHEPTONATE ALDOLASE, TYROSINE-INHIBITED"/>
    <property type="match status" value="1"/>
</dbReference>
<evidence type="ECO:0000256" key="3">
    <source>
        <dbReference type="ARBA" id="ARBA00007985"/>
    </source>
</evidence>
<dbReference type="GO" id="GO:0003849">
    <property type="term" value="F:3-deoxy-7-phosphoheptulonate synthase activity"/>
    <property type="evidence" value="ECO:0007669"/>
    <property type="project" value="UniProtKB-EC"/>
</dbReference>